<dbReference type="AlphaFoldDB" id="A0A098AUU7"/>
<organism evidence="3">
    <name type="scientific">Desulfitobacterium hafniense</name>
    <name type="common">Desulfitobacterium frappieri</name>
    <dbReference type="NCBI Taxonomy" id="49338"/>
    <lineage>
        <taxon>Bacteria</taxon>
        <taxon>Bacillati</taxon>
        <taxon>Bacillota</taxon>
        <taxon>Clostridia</taxon>
        <taxon>Eubacteriales</taxon>
        <taxon>Desulfitobacteriaceae</taxon>
        <taxon>Desulfitobacterium</taxon>
    </lineage>
</organism>
<dbReference type="PATRIC" id="fig|49338.4.peg.444"/>
<proteinExistence type="predicted"/>
<reference evidence="3" key="1">
    <citation type="submission" date="2014-07" db="EMBL/GenBank/DDBJ databases">
        <authorList>
            <person name="Hornung V.Bastian."/>
        </authorList>
    </citation>
    <scope>NUCLEOTIDE SEQUENCE</scope>
    <source>
        <strain evidence="3">PCE-S</strain>
    </source>
</reference>
<evidence type="ECO:0000259" key="2">
    <source>
        <dbReference type="Pfam" id="PF14361"/>
    </source>
</evidence>
<gene>
    <name evidence="3" type="ORF">DPCES_0417</name>
</gene>
<protein>
    <submittedName>
        <fullName evidence="3">RsbT co-antagonist protein rsbRD N-terminal domain</fullName>
    </submittedName>
</protein>
<dbReference type="Pfam" id="PF14361">
    <property type="entry name" value="RsbRD_N"/>
    <property type="match status" value="1"/>
</dbReference>
<evidence type="ECO:0000256" key="1">
    <source>
        <dbReference type="SAM" id="MobiDB-lite"/>
    </source>
</evidence>
<feature type="region of interest" description="Disordered" evidence="1">
    <location>
        <begin position="168"/>
        <end position="196"/>
    </location>
</feature>
<sequence>MDKTLRSLLTEKQDLIIEKWCREIINTYPKETARFLKEKRDEFANPIGNTISQGIEQTFTALIQENKENEVHLFLKDMIKVRAVQSFTASQAVSFVFLLKRIIREELGKVAEEERIAKALLDFETQIDQLALASFDIYSECRDKLADLKTMELRNQTYRLLQQANLITSRPDTEPEEPHSEPESFLVNTKRKEVVT</sequence>
<feature type="domain" description="RsbT co-antagonist protein RsbRD N-terminal" evidence="2">
    <location>
        <begin position="16"/>
        <end position="147"/>
    </location>
</feature>
<dbReference type="RefSeq" id="WP_018214495.1">
    <property type="nucleotide sequence ID" value="NZ_LK996017.1"/>
</dbReference>
<accession>A0A098AUU7</accession>
<feature type="compositionally biased region" description="Basic and acidic residues" evidence="1">
    <location>
        <begin position="171"/>
        <end position="182"/>
    </location>
</feature>
<evidence type="ECO:0000313" key="3">
    <source>
        <dbReference type="EMBL" id="CDX00304.1"/>
    </source>
</evidence>
<dbReference type="InterPro" id="IPR025751">
    <property type="entry name" value="RsbRD_N_dom"/>
</dbReference>
<dbReference type="EMBL" id="LK996017">
    <property type="protein sequence ID" value="CDX00304.1"/>
    <property type="molecule type" value="Genomic_DNA"/>
</dbReference>
<name>A0A098AUU7_DESHA</name>